<feature type="transmembrane region" description="Helical" evidence="1">
    <location>
        <begin position="97"/>
        <end position="118"/>
    </location>
</feature>
<reference evidence="2 3" key="1">
    <citation type="submission" date="2017-04" db="EMBL/GenBank/DDBJ databases">
        <title>Novel microbial lineages endemic to geothermal iron-oxide mats fill important gaps in the evolutionary history of Archaea.</title>
        <authorList>
            <person name="Jay Z.J."/>
            <person name="Beam J.P."/>
            <person name="Dlakic M."/>
            <person name="Rusch D.B."/>
            <person name="Kozubal M.A."/>
            <person name="Inskeep W.P."/>
        </authorList>
    </citation>
    <scope>NUCLEOTIDE SEQUENCE [LARGE SCALE GENOMIC DNA]</scope>
    <source>
        <strain evidence="2">ECH_B_2</strain>
    </source>
</reference>
<dbReference type="Proteomes" id="UP000241284">
    <property type="component" value="Unassembled WGS sequence"/>
</dbReference>
<keyword evidence="1" id="KW-0812">Transmembrane</keyword>
<organism evidence="2 3">
    <name type="scientific">Candidatus Marsarchaeota G2 archaeon ECH_B_2</name>
    <dbReference type="NCBI Taxonomy" id="1978160"/>
    <lineage>
        <taxon>Archaea</taxon>
        <taxon>Candidatus Marsarchaeota</taxon>
        <taxon>Candidatus Marsarchaeota group 2</taxon>
    </lineage>
</organism>
<dbReference type="AlphaFoldDB" id="A0A2R6B5Q9"/>
<name>A0A2R6B5Q9_9ARCH</name>
<dbReference type="EMBL" id="NEXH01000035">
    <property type="protein sequence ID" value="PSN93955.1"/>
    <property type="molecule type" value="Genomic_DNA"/>
</dbReference>
<evidence type="ECO:0000313" key="3">
    <source>
        <dbReference type="Proteomes" id="UP000241284"/>
    </source>
</evidence>
<proteinExistence type="predicted"/>
<gene>
    <name evidence="2" type="ORF">B9Q06_10680</name>
</gene>
<protein>
    <submittedName>
        <fullName evidence="2">Uncharacterized protein</fullName>
    </submittedName>
</protein>
<sequence>MLGGVSRSLVTGLLYLLKVMAFSFTGVAVAGVLFAVGQPVGVCPAGPPSILKAAICTLLNPRSIGLIQNAPSAVALAFCSVYLHVKAGKGLMKTATTIVGVVLGIATSILTLLLYAALASI</sequence>
<feature type="transmembrane region" description="Helical" evidence="1">
    <location>
        <begin position="66"/>
        <end position="85"/>
    </location>
</feature>
<comment type="caution">
    <text evidence="2">The sequence shown here is derived from an EMBL/GenBank/DDBJ whole genome shotgun (WGS) entry which is preliminary data.</text>
</comment>
<evidence type="ECO:0000256" key="1">
    <source>
        <dbReference type="SAM" id="Phobius"/>
    </source>
</evidence>
<evidence type="ECO:0000313" key="2">
    <source>
        <dbReference type="EMBL" id="PSN93955.1"/>
    </source>
</evidence>
<keyword evidence="1" id="KW-0472">Membrane</keyword>
<feature type="transmembrane region" description="Helical" evidence="1">
    <location>
        <begin position="12"/>
        <end position="36"/>
    </location>
</feature>
<keyword evidence="1" id="KW-1133">Transmembrane helix</keyword>
<accession>A0A2R6B5Q9</accession>